<keyword evidence="1" id="KW-0812">Transmembrane</keyword>
<sequence>MGGFKGVRQRLNQGDWRSREIALFLVSFLSCLLFTTMAAMSQPTGNAIDGYPVLLGDQPIFRIREGIPGIVSAEERARVVTQRIAAVAASPEISPDSVHAKVRGSEAIVQAGDITLFTVREIDSQAAGQSTNALAEQLAQQIKNNLIQYRRDRSTESLLRAILLGMSNRLCQR</sequence>
<proteinExistence type="predicted"/>
<protein>
    <submittedName>
        <fullName evidence="2">Uncharacterized protein</fullName>
    </submittedName>
</protein>
<evidence type="ECO:0000256" key="1">
    <source>
        <dbReference type="SAM" id="Phobius"/>
    </source>
</evidence>
<organism evidence="2">
    <name type="scientific">Oscillatoriales cyanobacterium SpSt-418</name>
    <dbReference type="NCBI Taxonomy" id="2282169"/>
    <lineage>
        <taxon>Bacteria</taxon>
        <taxon>Bacillati</taxon>
        <taxon>Cyanobacteriota</taxon>
        <taxon>Cyanophyceae</taxon>
        <taxon>Oscillatoriophycideae</taxon>
        <taxon>Oscillatoriales</taxon>
    </lineage>
</organism>
<evidence type="ECO:0000313" key="2">
    <source>
        <dbReference type="EMBL" id="HFM96169.1"/>
    </source>
</evidence>
<reference evidence="2" key="1">
    <citation type="journal article" date="2020" name="mSystems">
        <title>Genome- and Community-Level Interaction Insights into Carbon Utilization and Element Cycling Functions of Hydrothermarchaeota in Hydrothermal Sediment.</title>
        <authorList>
            <person name="Zhou Z."/>
            <person name="Liu Y."/>
            <person name="Xu W."/>
            <person name="Pan J."/>
            <person name="Luo Z.H."/>
            <person name="Li M."/>
        </authorList>
    </citation>
    <scope>NUCLEOTIDE SEQUENCE [LARGE SCALE GENOMIC DNA]</scope>
    <source>
        <strain evidence="2">SpSt-418</strain>
    </source>
</reference>
<keyword evidence="1" id="KW-1133">Transmembrane helix</keyword>
<name>A0A7C3KAB7_9CYAN</name>
<accession>A0A7C3KAB7</accession>
<dbReference type="EMBL" id="DSRU01000002">
    <property type="protein sequence ID" value="HFM96169.1"/>
    <property type="molecule type" value="Genomic_DNA"/>
</dbReference>
<feature type="transmembrane region" description="Helical" evidence="1">
    <location>
        <begin position="21"/>
        <end position="40"/>
    </location>
</feature>
<dbReference type="PROSITE" id="PS51257">
    <property type="entry name" value="PROKAR_LIPOPROTEIN"/>
    <property type="match status" value="1"/>
</dbReference>
<keyword evidence="1" id="KW-0472">Membrane</keyword>
<gene>
    <name evidence="2" type="ORF">ENR64_00070</name>
</gene>
<comment type="caution">
    <text evidence="2">The sequence shown here is derived from an EMBL/GenBank/DDBJ whole genome shotgun (WGS) entry which is preliminary data.</text>
</comment>
<dbReference type="AlphaFoldDB" id="A0A7C3KAB7"/>